<dbReference type="AlphaFoldDB" id="A0A2S9SLN9"/>
<evidence type="ECO:0000259" key="3">
    <source>
        <dbReference type="PROSITE" id="PS51898"/>
    </source>
</evidence>
<dbReference type="InterPro" id="IPR002104">
    <property type="entry name" value="Integrase_catalytic"/>
</dbReference>
<feature type="transmembrane region" description="Helical" evidence="2">
    <location>
        <begin position="7"/>
        <end position="25"/>
    </location>
</feature>
<protein>
    <recommendedName>
        <fullName evidence="3">Tyr recombinase domain-containing protein</fullName>
    </recommendedName>
</protein>
<name>A0A2S9SLN9_9BACT</name>
<dbReference type="OrthoDB" id="9789256at2"/>
<dbReference type="EMBL" id="NXGH01000042">
    <property type="protein sequence ID" value="PRM87508.1"/>
    <property type="molecule type" value="Genomic_DNA"/>
</dbReference>
<keyword evidence="2" id="KW-0472">Membrane</keyword>
<gene>
    <name evidence="4" type="ORF">CJ671_09950</name>
</gene>
<dbReference type="InterPro" id="IPR011010">
    <property type="entry name" value="DNA_brk_join_enz"/>
</dbReference>
<dbReference type="GO" id="GO:0006310">
    <property type="term" value="P:DNA recombination"/>
    <property type="evidence" value="ECO:0007669"/>
    <property type="project" value="UniProtKB-KW"/>
</dbReference>
<feature type="domain" description="Tyr recombinase" evidence="3">
    <location>
        <begin position="1"/>
        <end position="123"/>
    </location>
</feature>
<accession>A0A2S9SLN9</accession>
<proteinExistence type="predicted"/>
<evidence type="ECO:0000256" key="1">
    <source>
        <dbReference type="ARBA" id="ARBA00023172"/>
    </source>
</evidence>
<comment type="caution">
    <text evidence="4">The sequence shown here is derived from an EMBL/GenBank/DDBJ whole genome shotgun (WGS) entry which is preliminary data.</text>
</comment>
<dbReference type="Pfam" id="PF00589">
    <property type="entry name" value="Phage_integrase"/>
    <property type="match status" value="1"/>
</dbReference>
<dbReference type="SUPFAM" id="SSF56349">
    <property type="entry name" value="DNA breaking-rejoining enzymes"/>
    <property type="match status" value="1"/>
</dbReference>
<keyword evidence="2" id="KW-1133">Transmembrane helix</keyword>
<keyword evidence="1" id="KW-0233">DNA recombination</keyword>
<dbReference type="GO" id="GO:0015074">
    <property type="term" value="P:DNA integration"/>
    <property type="evidence" value="ECO:0007669"/>
    <property type="project" value="InterPro"/>
</dbReference>
<reference evidence="4 5" key="1">
    <citation type="submission" date="2017-09" db="EMBL/GenBank/DDBJ databases">
        <title>Reassesment of A. cryaerophilus.</title>
        <authorList>
            <person name="Perez-Cataluna A."/>
            <person name="Collado L."/>
            <person name="Salgado O."/>
            <person name="Lefinanco V."/>
            <person name="Figueras M.J."/>
        </authorList>
    </citation>
    <scope>NUCLEOTIDE SEQUENCE [LARGE SCALE GENOMIC DNA]</scope>
    <source>
        <strain evidence="4 5">LMG 9871</strain>
    </source>
</reference>
<dbReference type="Proteomes" id="UP000238649">
    <property type="component" value="Unassembled WGS sequence"/>
</dbReference>
<organism evidence="4 5">
    <name type="scientific">Aliarcobacter cryaerophilus</name>
    <dbReference type="NCBI Taxonomy" id="28198"/>
    <lineage>
        <taxon>Bacteria</taxon>
        <taxon>Pseudomonadati</taxon>
        <taxon>Campylobacterota</taxon>
        <taxon>Epsilonproteobacteria</taxon>
        <taxon>Campylobacterales</taxon>
        <taxon>Arcobacteraceae</taxon>
        <taxon>Aliarcobacter</taxon>
    </lineage>
</organism>
<dbReference type="PROSITE" id="PS51898">
    <property type="entry name" value="TYR_RECOMBINASE"/>
    <property type="match status" value="1"/>
</dbReference>
<dbReference type="Gene3D" id="1.10.443.10">
    <property type="entry name" value="Intergrase catalytic core"/>
    <property type="match status" value="1"/>
</dbReference>
<evidence type="ECO:0000256" key="2">
    <source>
        <dbReference type="SAM" id="Phobius"/>
    </source>
</evidence>
<sequence length="127" mass="14868">MCCKICYIYFYFHLFFLLCSIFYLIDTELFTVPKHLEPNDKIFKTTQEVKARTILNDLFNIGIDLEDRKNKVVIHTLRHTFASHLAINGTPIFTIQKLMNHKDIKMTLRYAKLSPDSGREAILNLGI</sequence>
<keyword evidence="2" id="KW-0812">Transmembrane</keyword>
<evidence type="ECO:0000313" key="5">
    <source>
        <dbReference type="Proteomes" id="UP000238649"/>
    </source>
</evidence>
<evidence type="ECO:0000313" key="4">
    <source>
        <dbReference type="EMBL" id="PRM87508.1"/>
    </source>
</evidence>
<dbReference type="GO" id="GO:0003677">
    <property type="term" value="F:DNA binding"/>
    <property type="evidence" value="ECO:0007669"/>
    <property type="project" value="InterPro"/>
</dbReference>
<dbReference type="InterPro" id="IPR013762">
    <property type="entry name" value="Integrase-like_cat_sf"/>
</dbReference>